<sequence length="81" mass="9563">MKELIVGSVRSPNRVRRHLHNTRNIIIFLDYMPKVQDCVKTFLFVETKDINMKYGMRFPASLRVQHSGKVYFFDSPEEASE</sequence>
<evidence type="ECO:0000313" key="1">
    <source>
        <dbReference type="EMBL" id="KAJ1144063.1"/>
    </source>
</evidence>
<dbReference type="Proteomes" id="UP001066276">
    <property type="component" value="Chromosome 6"/>
</dbReference>
<dbReference type="EMBL" id="JANPWB010000010">
    <property type="protein sequence ID" value="KAJ1144063.1"/>
    <property type="molecule type" value="Genomic_DNA"/>
</dbReference>
<protein>
    <submittedName>
        <fullName evidence="1">Uncharacterized protein</fullName>
    </submittedName>
</protein>
<organism evidence="1 2">
    <name type="scientific">Pleurodeles waltl</name>
    <name type="common">Iberian ribbed newt</name>
    <dbReference type="NCBI Taxonomy" id="8319"/>
    <lineage>
        <taxon>Eukaryota</taxon>
        <taxon>Metazoa</taxon>
        <taxon>Chordata</taxon>
        <taxon>Craniata</taxon>
        <taxon>Vertebrata</taxon>
        <taxon>Euteleostomi</taxon>
        <taxon>Amphibia</taxon>
        <taxon>Batrachia</taxon>
        <taxon>Caudata</taxon>
        <taxon>Salamandroidea</taxon>
        <taxon>Salamandridae</taxon>
        <taxon>Pleurodelinae</taxon>
        <taxon>Pleurodeles</taxon>
    </lineage>
</organism>
<name>A0AAV7R009_PLEWA</name>
<keyword evidence="2" id="KW-1185">Reference proteome</keyword>
<proteinExistence type="predicted"/>
<gene>
    <name evidence="1" type="ORF">NDU88_010365</name>
</gene>
<accession>A0AAV7R009</accession>
<dbReference type="InterPro" id="IPR042566">
    <property type="entry name" value="L1_C"/>
</dbReference>
<reference evidence="1" key="1">
    <citation type="journal article" date="2022" name="bioRxiv">
        <title>Sequencing and chromosome-scale assembly of the giantPleurodeles waltlgenome.</title>
        <authorList>
            <person name="Brown T."/>
            <person name="Elewa A."/>
            <person name="Iarovenko S."/>
            <person name="Subramanian E."/>
            <person name="Araus A.J."/>
            <person name="Petzold A."/>
            <person name="Susuki M."/>
            <person name="Suzuki K.-i.T."/>
            <person name="Hayashi T."/>
            <person name="Toyoda A."/>
            <person name="Oliveira C."/>
            <person name="Osipova E."/>
            <person name="Leigh N.D."/>
            <person name="Simon A."/>
            <person name="Yun M.H."/>
        </authorList>
    </citation>
    <scope>NUCLEOTIDE SEQUENCE</scope>
    <source>
        <strain evidence="1">20211129_DDA</strain>
        <tissue evidence="1">Liver</tissue>
    </source>
</reference>
<dbReference type="AlphaFoldDB" id="A0AAV7R009"/>
<dbReference type="Gene3D" id="3.30.250.20">
    <property type="entry name" value="L1 transposable element, C-terminal domain"/>
    <property type="match status" value="1"/>
</dbReference>
<comment type="caution">
    <text evidence="1">The sequence shown here is derived from an EMBL/GenBank/DDBJ whole genome shotgun (WGS) entry which is preliminary data.</text>
</comment>
<evidence type="ECO:0000313" key="2">
    <source>
        <dbReference type="Proteomes" id="UP001066276"/>
    </source>
</evidence>